<dbReference type="InterPro" id="IPR036291">
    <property type="entry name" value="NAD(P)-bd_dom_sf"/>
</dbReference>
<dbReference type="Proteomes" id="UP000178912">
    <property type="component" value="Unassembled WGS sequence"/>
</dbReference>
<dbReference type="Gene3D" id="3.40.50.720">
    <property type="entry name" value="NAD(P)-binding Rossmann-like Domain"/>
    <property type="match status" value="1"/>
</dbReference>
<gene>
    <name evidence="1" type="ORF">RAG0_01189</name>
</gene>
<keyword evidence="2" id="KW-1185">Reference proteome</keyword>
<dbReference type="OrthoDB" id="1669814at2759"/>
<accession>A0A1E1JVY7</accession>
<evidence type="ECO:0000313" key="1">
    <source>
        <dbReference type="EMBL" id="CZS90056.1"/>
    </source>
</evidence>
<name>A0A1E1JVY7_9HELO</name>
<protein>
    <submittedName>
        <fullName evidence="1">Uncharacterized protein</fullName>
    </submittedName>
</protein>
<dbReference type="EMBL" id="FJUX01000004">
    <property type="protein sequence ID" value="CZS90056.1"/>
    <property type="molecule type" value="Genomic_DNA"/>
</dbReference>
<reference evidence="2" key="1">
    <citation type="submission" date="2016-03" db="EMBL/GenBank/DDBJ databases">
        <authorList>
            <person name="Guldener U."/>
        </authorList>
    </citation>
    <scope>NUCLEOTIDE SEQUENCE [LARGE SCALE GENOMIC DNA]</scope>
    <source>
        <strain evidence="2">04CH-RAC-A.6.1</strain>
    </source>
</reference>
<dbReference type="Pfam" id="PF13561">
    <property type="entry name" value="adh_short_C2"/>
    <property type="match status" value="1"/>
</dbReference>
<sequence>MTSVLKEHGKVDGAANVAGLVGKAYGIKQSTELEVEEWDCIMSVNLIGLMYCLGAELRVVENKGNIQRFPGSAAYVTSKHEGNPDMGNDMPCAIKRAGTAEEIASIICFLLAPKITCVTSPVYAGDDSWKC</sequence>
<evidence type="ECO:0000313" key="2">
    <source>
        <dbReference type="Proteomes" id="UP000178912"/>
    </source>
</evidence>
<dbReference type="SUPFAM" id="SSF51735">
    <property type="entry name" value="NAD(P)-binding Rossmann-fold domains"/>
    <property type="match status" value="1"/>
</dbReference>
<dbReference type="InterPro" id="IPR002347">
    <property type="entry name" value="SDR_fam"/>
</dbReference>
<proteinExistence type="predicted"/>
<organism evidence="1 2">
    <name type="scientific">Rhynchosporium agropyri</name>
    <dbReference type="NCBI Taxonomy" id="914238"/>
    <lineage>
        <taxon>Eukaryota</taxon>
        <taxon>Fungi</taxon>
        <taxon>Dikarya</taxon>
        <taxon>Ascomycota</taxon>
        <taxon>Pezizomycotina</taxon>
        <taxon>Leotiomycetes</taxon>
        <taxon>Helotiales</taxon>
        <taxon>Ploettnerulaceae</taxon>
        <taxon>Rhynchosporium</taxon>
    </lineage>
</organism>
<dbReference type="AlphaFoldDB" id="A0A1E1JVY7"/>